<dbReference type="Gene3D" id="2.60.40.2360">
    <property type="entry name" value="Intracellular proteinase inhibitor BsuPI"/>
    <property type="match status" value="1"/>
</dbReference>
<evidence type="ECO:0000313" key="3">
    <source>
        <dbReference type="EMBL" id="MEA5446186.1"/>
    </source>
</evidence>
<dbReference type="Proteomes" id="UP001302316">
    <property type="component" value="Unassembled WGS sequence"/>
</dbReference>
<evidence type="ECO:0000256" key="1">
    <source>
        <dbReference type="SAM" id="SignalP"/>
    </source>
</evidence>
<dbReference type="Pfam" id="PF12690">
    <property type="entry name" value="BsuPI"/>
    <property type="match status" value="1"/>
</dbReference>
<dbReference type="InterPro" id="IPR038144">
    <property type="entry name" value="IPI"/>
</dbReference>
<feature type="signal peptide" evidence="1">
    <location>
        <begin position="1"/>
        <end position="20"/>
    </location>
</feature>
<keyword evidence="1" id="KW-0732">Signal</keyword>
<protein>
    <recommendedName>
        <fullName evidence="2">Intracellular proteinase inhibitor BsuPI domain-containing protein</fullName>
    </recommendedName>
</protein>
<evidence type="ECO:0000313" key="4">
    <source>
        <dbReference type="Proteomes" id="UP001302316"/>
    </source>
</evidence>
<reference evidence="3 4" key="1">
    <citation type="submission" date="2023-12" db="EMBL/GenBank/DDBJ databases">
        <title>Whole-genome sequencing of halo(alkali)philic microorganisms from hypersaline lakes.</title>
        <authorList>
            <person name="Sorokin D.Y."/>
            <person name="Merkel A.Y."/>
            <person name="Messina E."/>
            <person name="Yakimov M."/>
        </authorList>
    </citation>
    <scope>NUCLEOTIDE SEQUENCE [LARGE SCALE GENOMIC DNA]</scope>
    <source>
        <strain evidence="3 4">AB-CW1</strain>
    </source>
</reference>
<dbReference type="InterPro" id="IPR020481">
    <property type="entry name" value="Intracell_prot_inh_BsuPI"/>
</dbReference>
<feature type="domain" description="Intracellular proteinase inhibitor BsuPI" evidence="2">
    <location>
        <begin position="211"/>
        <end position="305"/>
    </location>
</feature>
<dbReference type="AlphaFoldDB" id="A0AAP6MN70"/>
<sequence>MKFKHIFIASSLLFSINAQANDYFPIEAGDEFHYDKVTFGAETQGIKQMSVQNSSGEHWKLVSDFIGLGQKWVWTSEGNDILYVFNADSGYGESVVDFSAPEGASFATPLGPCNHTATIAARGESLQTAAGNFDDVIRVDFSGDCYENAIDSAWFAKGTGLVKWKARGIFMGGSIPSYELAHGVIDGNSFPARAELAYSMNLPSQRVMINQDGVIEAYLSVTNLGQAPVELRFDSKQHFEIELIDANGVVHSAWSTGKFFAQIVNYKTIETNETLTFGGELALESQVAEHLDIGTYTLRLTFKGQTTPNASIYSDAPVVIEAPVHLDSEMNHF</sequence>
<proteinExistence type="predicted"/>
<feature type="chain" id="PRO_5042980576" description="Intracellular proteinase inhibitor BsuPI domain-containing protein" evidence="1">
    <location>
        <begin position="21"/>
        <end position="333"/>
    </location>
</feature>
<keyword evidence="4" id="KW-1185">Reference proteome</keyword>
<gene>
    <name evidence="3" type="ORF">VCB98_10180</name>
</gene>
<dbReference type="RefSeq" id="WP_346052273.1">
    <property type="nucleotide sequence ID" value="NZ_JAYGII010000023.1"/>
</dbReference>
<name>A0AAP6MN70_9GAMM</name>
<accession>A0AAP6MN70</accession>
<dbReference type="EMBL" id="JAYGII010000023">
    <property type="protein sequence ID" value="MEA5446186.1"/>
    <property type="molecule type" value="Genomic_DNA"/>
</dbReference>
<evidence type="ECO:0000259" key="2">
    <source>
        <dbReference type="Pfam" id="PF12690"/>
    </source>
</evidence>
<organism evidence="3 4">
    <name type="scientific">Natronospira elongata</name>
    <dbReference type="NCBI Taxonomy" id="3110268"/>
    <lineage>
        <taxon>Bacteria</taxon>
        <taxon>Pseudomonadati</taxon>
        <taxon>Pseudomonadota</taxon>
        <taxon>Gammaproteobacteria</taxon>
        <taxon>Natronospirales</taxon>
        <taxon>Natronospiraceae</taxon>
        <taxon>Natronospira</taxon>
    </lineage>
</organism>
<comment type="caution">
    <text evidence="3">The sequence shown here is derived from an EMBL/GenBank/DDBJ whole genome shotgun (WGS) entry which is preliminary data.</text>
</comment>